<reference evidence="10" key="1">
    <citation type="submission" date="2021-03" db="EMBL/GenBank/DDBJ databases">
        <title>Antimicrobial resistance genes in bacteria isolated from Japanese honey, and their potential for conferring macrolide and lincosamide resistance in the American foulbrood pathogen Paenibacillus larvae.</title>
        <authorList>
            <person name="Okamoto M."/>
            <person name="Kumagai M."/>
            <person name="Kanamori H."/>
            <person name="Takamatsu D."/>
        </authorList>
    </citation>
    <scope>NUCLEOTIDE SEQUENCE</scope>
    <source>
        <strain evidence="10">J43TS3</strain>
    </source>
</reference>
<sequence length="265" mass="29216">MRARTKKILFSFSLLVFLFFYIPILFVIIFSFNDSKLGTVWTGFTLEWYGSLFKNSQLIGATLNSLYIAVITTIIATILGTLAALALHRYTFIGKKSVEFLFYIPVVIPDIVVAVALLAIYGLLNMSLGLNTAIPGHVAITISYVMLVVLARLSSFDSSLEEAAKDLGANEWQTFWRVTFPLIFPGIMAGALLAFTISLDEFVISFFTLGPGSNTLPVLVYSMVRLGVSPEVNALSTIIILLMVIVVVVVGLRMRKGENLNEKKL</sequence>
<evidence type="ECO:0000256" key="8">
    <source>
        <dbReference type="RuleBase" id="RU363032"/>
    </source>
</evidence>
<evidence type="ECO:0000256" key="7">
    <source>
        <dbReference type="ARBA" id="ARBA00023136"/>
    </source>
</evidence>
<gene>
    <name evidence="10" type="ORF">J43TS3_10850</name>
</gene>
<evidence type="ECO:0000256" key="6">
    <source>
        <dbReference type="ARBA" id="ARBA00022989"/>
    </source>
</evidence>
<dbReference type="EMBL" id="BORP01000001">
    <property type="protein sequence ID" value="GIO26474.1"/>
    <property type="molecule type" value="Genomic_DNA"/>
</dbReference>
<feature type="transmembrane region" description="Helical" evidence="8">
    <location>
        <begin position="174"/>
        <end position="197"/>
    </location>
</feature>
<dbReference type="InterPro" id="IPR035906">
    <property type="entry name" value="MetI-like_sf"/>
</dbReference>
<keyword evidence="6 8" id="KW-1133">Transmembrane helix</keyword>
<dbReference type="GO" id="GO:0005886">
    <property type="term" value="C:plasma membrane"/>
    <property type="evidence" value="ECO:0007669"/>
    <property type="project" value="UniProtKB-SubCell"/>
</dbReference>
<accession>A0A919X7I3</accession>
<evidence type="ECO:0000256" key="3">
    <source>
        <dbReference type="ARBA" id="ARBA00022448"/>
    </source>
</evidence>
<dbReference type="InterPro" id="IPR051789">
    <property type="entry name" value="Bact_Polyamine_Transport"/>
</dbReference>
<feature type="transmembrane region" description="Helical" evidence="8">
    <location>
        <begin position="66"/>
        <end position="88"/>
    </location>
</feature>
<dbReference type="CDD" id="cd06261">
    <property type="entry name" value="TM_PBP2"/>
    <property type="match status" value="1"/>
</dbReference>
<evidence type="ECO:0000259" key="9">
    <source>
        <dbReference type="PROSITE" id="PS50928"/>
    </source>
</evidence>
<evidence type="ECO:0000256" key="2">
    <source>
        <dbReference type="ARBA" id="ARBA00007069"/>
    </source>
</evidence>
<proteinExistence type="inferred from homology"/>
<dbReference type="GO" id="GO:0055085">
    <property type="term" value="P:transmembrane transport"/>
    <property type="evidence" value="ECO:0007669"/>
    <property type="project" value="InterPro"/>
</dbReference>
<keyword evidence="4" id="KW-1003">Cell membrane</keyword>
<feature type="transmembrane region" description="Helical" evidence="8">
    <location>
        <begin position="100"/>
        <end position="122"/>
    </location>
</feature>
<dbReference type="AlphaFoldDB" id="A0A919X7I3"/>
<protein>
    <recommendedName>
        <fullName evidence="9">ABC transmembrane type-1 domain-containing protein</fullName>
    </recommendedName>
</protein>
<keyword evidence="7 8" id="KW-0472">Membrane</keyword>
<dbReference type="InterPro" id="IPR000515">
    <property type="entry name" value="MetI-like"/>
</dbReference>
<evidence type="ECO:0000256" key="1">
    <source>
        <dbReference type="ARBA" id="ARBA00004651"/>
    </source>
</evidence>
<dbReference type="Gene3D" id="1.10.3720.10">
    <property type="entry name" value="MetI-like"/>
    <property type="match status" value="1"/>
</dbReference>
<dbReference type="RefSeq" id="WP_212919928.1">
    <property type="nucleotide sequence ID" value="NZ_BORP01000001.1"/>
</dbReference>
<comment type="caution">
    <text evidence="10">The sequence shown here is derived from an EMBL/GenBank/DDBJ whole genome shotgun (WGS) entry which is preliminary data.</text>
</comment>
<evidence type="ECO:0000256" key="4">
    <source>
        <dbReference type="ARBA" id="ARBA00022475"/>
    </source>
</evidence>
<evidence type="ECO:0000313" key="11">
    <source>
        <dbReference type="Proteomes" id="UP000676917"/>
    </source>
</evidence>
<dbReference type="SUPFAM" id="SSF161098">
    <property type="entry name" value="MetI-like"/>
    <property type="match status" value="1"/>
</dbReference>
<keyword evidence="3 8" id="KW-0813">Transport</keyword>
<dbReference type="PANTHER" id="PTHR43848">
    <property type="entry name" value="PUTRESCINE TRANSPORT SYSTEM PERMEASE PROTEIN POTI"/>
    <property type="match status" value="1"/>
</dbReference>
<organism evidence="10 11">
    <name type="scientific">Ornithinibacillus bavariensis</name>
    <dbReference type="NCBI Taxonomy" id="545502"/>
    <lineage>
        <taxon>Bacteria</taxon>
        <taxon>Bacillati</taxon>
        <taxon>Bacillota</taxon>
        <taxon>Bacilli</taxon>
        <taxon>Bacillales</taxon>
        <taxon>Bacillaceae</taxon>
        <taxon>Ornithinibacillus</taxon>
    </lineage>
</organism>
<comment type="similarity">
    <text evidence="2">Belongs to the binding-protein-dependent transport system permease family. CysTW subfamily.</text>
</comment>
<keyword evidence="11" id="KW-1185">Reference proteome</keyword>
<dbReference type="PANTHER" id="PTHR43848:SF2">
    <property type="entry name" value="PUTRESCINE TRANSPORT SYSTEM PERMEASE PROTEIN POTI"/>
    <property type="match status" value="1"/>
</dbReference>
<comment type="subcellular location">
    <subcellularLocation>
        <location evidence="1 8">Cell membrane</location>
        <topology evidence="1 8">Multi-pass membrane protein</topology>
    </subcellularLocation>
</comment>
<dbReference type="Pfam" id="PF00528">
    <property type="entry name" value="BPD_transp_1"/>
    <property type="match status" value="1"/>
</dbReference>
<evidence type="ECO:0000256" key="5">
    <source>
        <dbReference type="ARBA" id="ARBA00022692"/>
    </source>
</evidence>
<dbReference type="PROSITE" id="PS50928">
    <property type="entry name" value="ABC_TM1"/>
    <property type="match status" value="1"/>
</dbReference>
<feature type="transmembrane region" description="Helical" evidence="8">
    <location>
        <begin position="134"/>
        <end position="153"/>
    </location>
</feature>
<name>A0A919X7I3_9BACI</name>
<dbReference type="Proteomes" id="UP000676917">
    <property type="component" value="Unassembled WGS sequence"/>
</dbReference>
<feature type="transmembrane region" description="Helical" evidence="8">
    <location>
        <begin position="12"/>
        <end position="32"/>
    </location>
</feature>
<evidence type="ECO:0000313" key="10">
    <source>
        <dbReference type="EMBL" id="GIO26474.1"/>
    </source>
</evidence>
<feature type="domain" description="ABC transmembrane type-1" evidence="9">
    <location>
        <begin position="62"/>
        <end position="250"/>
    </location>
</feature>
<feature type="transmembrane region" description="Helical" evidence="8">
    <location>
        <begin position="232"/>
        <end position="254"/>
    </location>
</feature>
<keyword evidence="5 8" id="KW-0812">Transmembrane</keyword>